<accession>A0A926EA46</accession>
<proteinExistence type="predicted"/>
<keyword evidence="3" id="KW-1185">Reference proteome</keyword>
<gene>
    <name evidence="2" type="ORF">H8709_04715</name>
</gene>
<protein>
    <recommendedName>
        <fullName evidence="4">DUF3828 domain-containing protein</fullName>
    </recommendedName>
</protein>
<dbReference type="PROSITE" id="PS51257">
    <property type="entry name" value="PROKAR_LIPOPROTEIN"/>
    <property type="match status" value="1"/>
</dbReference>
<reference evidence="2" key="1">
    <citation type="submission" date="2020-08" db="EMBL/GenBank/DDBJ databases">
        <title>Genome public.</title>
        <authorList>
            <person name="Liu C."/>
            <person name="Sun Q."/>
        </authorList>
    </citation>
    <scope>NUCLEOTIDE SEQUENCE</scope>
    <source>
        <strain evidence="2">NSJ-54</strain>
    </source>
</reference>
<keyword evidence="1" id="KW-0732">Signal</keyword>
<dbReference type="EMBL" id="JACRTC010000002">
    <property type="protein sequence ID" value="MBC8570127.1"/>
    <property type="molecule type" value="Genomic_DNA"/>
</dbReference>
<dbReference type="RefSeq" id="WP_262397216.1">
    <property type="nucleotide sequence ID" value="NZ_JACRTC010000002.1"/>
</dbReference>
<feature type="signal peptide" evidence="1">
    <location>
        <begin position="1"/>
        <end position="18"/>
    </location>
</feature>
<comment type="caution">
    <text evidence="2">The sequence shown here is derived from an EMBL/GenBank/DDBJ whole genome shotgun (WGS) entry which is preliminary data.</text>
</comment>
<evidence type="ECO:0008006" key="4">
    <source>
        <dbReference type="Google" id="ProtNLM"/>
    </source>
</evidence>
<evidence type="ECO:0000256" key="1">
    <source>
        <dbReference type="SAM" id="SignalP"/>
    </source>
</evidence>
<feature type="chain" id="PRO_5039344372" description="DUF3828 domain-containing protein" evidence="1">
    <location>
        <begin position="19"/>
        <end position="198"/>
    </location>
</feature>
<sequence>MKRWIAGLLAAFMLCSLAGCGEKVEKGDLPSDGKKATIEQVKDYLDAMIPKAVEVIGIFSVDGLPVDPGAADAATEDENGQIFVPVQSDTYHSVQDIKDAAEQVFTVDYLQQAYYQYVFDGTYARFKDVDGVLYEDVNQGGGGSNDWLTDTAEIVSQEADSIVVNITHADGYGGKNPCRMTLSATEDGWRIGNVEFLD</sequence>
<evidence type="ECO:0000313" key="3">
    <source>
        <dbReference type="Proteomes" id="UP000660861"/>
    </source>
</evidence>
<evidence type="ECO:0000313" key="2">
    <source>
        <dbReference type="EMBL" id="MBC8570127.1"/>
    </source>
</evidence>
<name>A0A926EA46_9FIRM</name>
<dbReference type="AlphaFoldDB" id="A0A926EA46"/>
<dbReference type="Proteomes" id="UP000660861">
    <property type="component" value="Unassembled WGS sequence"/>
</dbReference>
<organism evidence="2 3">
    <name type="scientific">Zongyangia hominis</name>
    <dbReference type="NCBI Taxonomy" id="2763677"/>
    <lineage>
        <taxon>Bacteria</taxon>
        <taxon>Bacillati</taxon>
        <taxon>Bacillota</taxon>
        <taxon>Clostridia</taxon>
        <taxon>Eubacteriales</taxon>
        <taxon>Oscillospiraceae</taxon>
        <taxon>Zongyangia</taxon>
    </lineage>
</organism>